<dbReference type="OrthoDB" id="44756at2759"/>
<proteinExistence type="inferred from homology"/>
<keyword evidence="3 6" id="KW-0812">Transmembrane</keyword>
<protein>
    <recommendedName>
        <fullName evidence="9">ER membrane protein complex subunit 5</fullName>
    </recommendedName>
</protein>
<sequence>MTFISKTIQYISIIVILHSGFSSYEFHQTYKQLSINDISSETLTLPKDIKYEAIAGFILFIISVFISFEKIQYFSLRRQEGHSIETLSQGHYLKFISLNKATDSDNMMNSDPTGDVSYTPNMIHLHEKRKQMSDWLQKQQEAIK</sequence>
<dbReference type="PANTHER" id="PTHR28144">
    <property type="entry name" value="ER MEMBRANE PROTEIN COMPLEX SUBUNIT 5"/>
    <property type="match status" value="1"/>
</dbReference>
<dbReference type="Pfam" id="PF10270">
    <property type="entry name" value="MMgT"/>
    <property type="match status" value="1"/>
</dbReference>
<dbReference type="PANTHER" id="PTHR28144:SF1">
    <property type="entry name" value="ER MEMBRANE PROTEIN COMPLEX SUBUNIT 5"/>
    <property type="match status" value="1"/>
</dbReference>
<keyword evidence="4 6" id="KW-1133">Transmembrane helix</keyword>
<evidence type="ECO:0000256" key="5">
    <source>
        <dbReference type="ARBA" id="ARBA00023136"/>
    </source>
</evidence>
<dbReference type="InterPro" id="IPR018937">
    <property type="entry name" value="MMgT"/>
</dbReference>
<evidence type="ECO:0000256" key="2">
    <source>
        <dbReference type="ARBA" id="ARBA00006109"/>
    </source>
</evidence>
<evidence type="ECO:0000256" key="1">
    <source>
        <dbReference type="ARBA" id="ARBA00004127"/>
    </source>
</evidence>
<dbReference type="InterPro" id="IPR053279">
    <property type="entry name" value="EMC_subunit"/>
</dbReference>
<dbReference type="EMBL" id="PUHR01000043">
    <property type="protein sequence ID" value="KAG0669353.1"/>
    <property type="molecule type" value="Genomic_DNA"/>
</dbReference>
<keyword evidence="8" id="KW-1185">Reference proteome</keyword>
<feature type="transmembrane region" description="Helical" evidence="6">
    <location>
        <begin position="7"/>
        <end position="24"/>
    </location>
</feature>
<evidence type="ECO:0000313" key="8">
    <source>
        <dbReference type="Proteomes" id="UP000750334"/>
    </source>
</evidence>
<dbReference type="Proteomes" id="UP000750334">
    <property type="component" value="Unassembled WGS sequence"/>
</dbReference>
<evidence type="ECO:0008006" key="9">
    <source>
        <dbReference type="Google" id="ProtNLM"/>
    </source>
</evidence>
<comment type="similarity">
    <text evidence="2">Belongs to the membrane magnesium transporter (TC 1.A.67) family.</text>
</comment>
<keyword evidence="5 6" id="KW-0472">Membrane</keyword>
<evidence type="ECO:0000313" key="7">
    <source>
        <dbReference type="EMBL" id="KAG0669353.1"/>
    </source>
</evidence>
<feature type="transmembrane region" description="Helical" evidence="6">
    <location>
        <begin position="49"/>
        <end position="68"/>
    </location>
</feature>
<evidence type="ECO:0000256" key="3">
    <source>
        <dbReference type="ARBA" id="ARBA00022692"/>
    </source>
</evidence>
<organism evidence="7 8">
    <name type="scientific">Maudiozyma exigua</name>
    <name type="common">Yeast</name>
    <name type="synonym">Kazachstania exigua</name>
    <dbReference type="NCBI Taxonomy" id="34358"/>
    <lineage>
        <taxon>Eukaryota</taxon>
        <taxon>Fungi</taxon>
        <taxon>Dikarya</taxon>
        <taxon>Ascomycota</taxon>
        <taxon>Saccharomycotina</taxon>
        <taxon>Saccharomycetes</taxon>
        <taxon>Saccharomycetales</taxon>
        <taxon>Saccharomycetaceae</taxon>
        <taxon>Maudiozyma</taxon>
    </lineage>
</organism>
<evidence type="ECO:0000256" key="6">
    <source>
        <dbReference type="SAM" id="Phobius"/>
    </source>
</evidence>
<gene>
    <name evidence="7" type="ORF">C6P45_003878</name>
</gene>
<reference evidence="7 8" key="1">
    <citation type="submission" date="2020-11" db="EMBL/GenBank/DDBJ databases">
        <title>Kefir isolates.</title>
        <authorList>
            <person name="Marcisauskas S."/>
            <person name="Kim Y."/>
            <person name="Blasche S."/>
        </authorList>
    </citation>
    <scope>NUCLEOTIDE SEQUENCE [LARGE SCALE GENOMIC DNA]</scope>
    <source>
        <strain evidence="7 8">OG2</strain>
    </source>
</reference>
<comment type="subcellular location">
    <subcellularLocation>
        <location evidence="1">Endomembrane system</location>
        <topology evidence="1">Multi-pass membrane protein</topology>
    </subcellularLocation>
</comment>
<comment type="caution">
    <text evidence="7">The sequence shown here is derived from an EMBL/GenBank/DDBJ whole genome shotgun (WGS) entry which is preliminary data.</text>
</comment>
<dbReference type="AlphaFoldDB" id="A0A9P6WBW0"/>
<dbReference type="GO" id="GO:0072546">
    <property type="term" value="C:EMC complex"/>
    <property type="evidence" value="ECO:0007669"/>
    <property type="project" value="TreeGrafter"/>
</dbReference>
<accession>A0A9P6WBW0</accession>
<name>A0A9P6WBW0_MAUEX</name>
<dbReference type="GO" id="GO:0034975">
    <property type="term" value="P:protein folding in endoplasmic reticulum"/>
    <property type="evidence" value="ECO:0007669"/>
    <property type="project" value="TreeGrafter"/>
</dbReference>
<evidence type="ECO:0000256" key="4">
    <source>
        <dbReference type="ARBA" id="ARBA00022989"/>
    </source>
</evidence>